<accession>A0A8J5V4Z6</accession>
<protein>
    <submittedName>
        <fullName evidence="1">Uncharacterized protein</fullName>
    </submittedName>
</protein>
<dbReference type="Proteomes" id="UP000729402">
    <property type="component" value="Unassembled WGS sequence"/>
</dbReference>
<name>A0A8J5V4Z6_ZIZPA</name>
<comment type="caution">
    <text evidence="1">The sequence shown here is derived from an EMBL/GenBank/DDBJ whole genome shotgun (WGS) entry which is preliminary data.</text>
</comment>
<evidence type="ECO:0000313" key="2">
    <source>
        <dbReference type="Proteomes" id="UP000729402"/>
    </source>
</evidence>
<evidence type="ECO:0000313" key="1">
    <source>
        <dbReference type="EMBL" id="KAG8051270.1"/>
    </source>
</evidence>
<organism evidence="1 2">
    <name type="scientific">Zizania palustris</name>
    <name type="common">Northern wild rice</name>
    <dbReference type="NCBI Taxonomy" id="103762"/>
    <lineage>
        <taxon>Eukaryota</taxon>
        <taxon>Viridiplantae</taxon>
        <taxon>Streptophyta</taxon>
        <taxon>Embryophyta</taxon>
        <taxon>Tracheophyta</taxon>
        <taxon>Spermatophyta</taxon>
        <taxon>Magnoliopsida</taxon>
        <taxon>Liliopsida</taxon>
        <taxon>Poales</taxon>
        <taxon>Poaceae</taxon>
        <taxon>BOP clade</taxon>
        <taxon>Oryzoideae</taxon>
        <taxon>Oryzeae</taxon>
        <taxon>Zizaniinae</taxon>
        <taxon>Zizania</taxon>
    </lineage>
</organism>
<reference evidence="1" key="1">
    <citation type="journal article" date="2021" name="bioRxiv">
        <title>Whole Genome Assembly and Annotation of Northern Wild Rice, Zizania palustris L., Supports a Whole Genome Duplication in the Zizania Genus.</title>
        <authorList>
            <person name="Haas M."/>
            <person name="Kono T."/>
            <person name="Macchietto M."/>
            <person name="Millas R."/>
            <person name="McGilp L."/>
            <person name="Shao M."/>
            <person name="Duquette J."/>
            <person name="Hirsch C.N."/>
            <person name="Kimball J."/>
        </authorList>
    </citation>
    <scope>NUCLEOTIDE SEQUENCE</scope>
    <source>
        <tissue evidence="1">Fresh leaf tissue</tissue>
    </source>
</reference>
<gene>
    <name evidence="1" type="ORF">GUJ93_ZPchr0009g2256</name>
</gene>
<proteinExistence type="predicted"/>
<sequence length="126" mass="14088">MYHIHPQPNSAISNYVFDAGTASPMHVATDHCLSIDCYSLPSRTVADHRLSIDSHRLPSHRRLPSHVVRLLRATTSHRASSRYCVPPPPIVRHRASACQCLPSRVVVCRRASAPITHRLSTPPRMD</sequence>
<dbReference type="AlphaFoldDB" id="A0A8J5V4Z6"/>
<keyword evidence="2" id="KW-1185">Reference proteome</keyword>
<reference evidence="1" key="2">
    <citation type="submission" date="2021-02" db="EMBL/GenBank/DDBJ databases">
        <authorList>
            <person name="Kimball J.A."/>
            <person name="Haas M.W."/>
            <person name="Macchietto M."/>
            <person name="Kono T."/>
            <person name="Duquette J."/>
            <person name="Shao M."/>
        </authorList>
    </citation>
    <scope>NUCLEOTIDE SEQUENCE</scope>
    <source>
        <tissue evidence="1">Fresh leaf tissue</tissue>
    </source>
</reference>
<dbReference type="EMBL" id="JAAALK010000289">
    <property type="protein sequence ID" value="KAG8051270.1"/>
    <property type="molecule type" value="Genomic_DNA"/>
</dbReference>